<dbReference type="InterPro" id="IPR029035">
    <property type="entry name" value="DHS-like_NAD/FAD-binding_dom"/>
</dbReference>
<feature type="domain" description="Thiamine pyrophosphate enzyme TPP-binding" evidence="8">
    <location>
        <begin position="442"/>
        <end position="558"/>
    </location>
</feature>
<dbReference type="GO" id="GO:0009234">
    <property type="term" value="P:menaquinone biosynthetic process"/>
    <property type="evidence" value="ECO:0007669"/>
    <property type="project" value="UniProtKB-UniRule"/>
</dbReference>
<comment type="function">
    <text evidence="7">Catalyzes the thiamine diphosphate-dependent decarboxylation of 2-oxoglutarate and the subsequent addition of the resulting succinic semialdehyde-thiamine pyrophosphate anion to isochorismate to yield 2-succinyl-5-enolpyruvyl-6-hydroxy-3-cyclohexene-1-carboxylate (SEPHCHC).</text>
</comment>
<accession>A0A1N7L8P1</accession>
<comment type="similarity">
    <text evidence="7">Belongs to the TPP enzyme family. MenD subfamily.</text>
</comment>
<dbReference type="GO" id="GO:0030976">
    <property type="term" value="F:thiamine pyrophosphate binding"/>
    <property type="evidence" value="ECO:0007669"/>
    <property type="project" value="UniProtKB-UniRule"/>
</dbReference>
<feature type="domain" description="Menaquinone biosynthesis protein MenD middle" evidence="10">
    <location>
        <begin position="198"/>
        <end position="406"/>
    </location>
</feature>
<evidence type="ECO:0000256" key="2">
    <source>
        <dbReference type="ARBA" id="ARBA00022679"/>
    </source>
</evidence>
<dbReference type="Gene3D" id="3.40.50.970">
    <property type="match status" value="2"/>
</dbReference>
<evidence type="ECO:0000313" key="11">
    <source>
        <dbReference type="EMBL" id="SIS70050.1"/>
    </source>
</evidence>
<dbReference type="InterPro" id="IPR004433">
    <property type="entry name" value="MenaQ_synth_MenD"/>
</dbReference>
<dbReference type="CDD" id="cd02009">
    <property type="entry name" value="TPP_SHCHC_synthase"/>
    <property type="match status" value="1"/>
</dbReference>
<dbReference type="UniPathway" id="UPA00079"/>
<dbReference type="UniPathway" id="UPA01057">
    <property type="reaction ID" value="UER00164"/>
</dbReference>
<gene>
    <name evidence="7" type="primary">menD</name>
    <name evidence="11" type="ORF">SAMN05421790_10415</name>
</gene>
<dbReference type="EMBL" id="FTOD01000004">
    <property type="protein sequence ID" value="SIS70050.1"/>
    <property type="molecule type" value="Genomic_DNA"/>
</dbReference>
<evidence type="ECO:0000259" key="8">
    <source>
        <dbReference type="Pfam" id="PF02775"/>
    </source>
</evidence>
<dbReference type="Proteomes" id="UP000186795">
    <property type="component" value="Unassembled WGS sequence"/>
</dbReference>
<dbReference type="GO" id="GO:0070204">
    <property type="term" value="F:2-succinyl-5-enolpyruvyl-6-hydroxy-3-cyclohexene-1-carboxylic-acid synthase activity"/>
    <property type="evidence" value="ECO:0007669"/>
    <property type="project" value="UniProtKB-UniRule"/>
</dbReference>
<dbReference type="Pfam" id="PF02775">
    <property type="entry name" value="TPP_enzyme_C"/>
    <property type="match status" value="1"/>
</dbReference>
<dbReference type="CDD" id="cd07037">
    <property type="entry name" value="TPP_PYR_MenD"/>
    <property type="match status" value="1"/>
</dbReference>
<dbReference type="GO" id="GO:0000287">
    <property type="term" value="F:magnesium ion binding"/>
    <property type="evidence" value="ECO:0007669"/>
    <property type="project" value="UniProtKB-UniRule"/>
</dbReference>
<protein>
    <recommendedName>
        <fullName evidence="7">2-succinyl-5-enolpyruvyl-6-hydroxy-3-cyclohexene-1-carboxylate synthase</fullName>
        <shortName evidence="7">SEPHCHC synthase</shortName>
        <ecNumber evidence="7">2.2.1.9</ecNumber>
    </recommendedName>
    <alternativeName>
        <fullName evidence="7">Menaquinone biosynthesis protein MenD</fullName>
    </alternativeName>
</protein>
<dbReference type="InterPro" id="IPR032264">
    <property type="entry name" value="MenD_middle"/>
</dbReference>
<keyword evidence="6 7" id="KW-0464">Manganese</keyword>
<dbReference type="NCBIfam" id="TIGR00173">
    <property type="entry name" value="menD"/>
    <property type="match status" value="1"/>
</dbReference>
<evidence type="ECO:0000256" key="1">
    <source>
        <dbReference type="ARBA" id="ARBA00022428"/>
    </source>
</evidence>
<feature type="domain" description="Thiamine pyrophosphate enzyme N-terminal TPP-binding" evidence="9">
    <location>
        <begin position="15"/>
        <end position="125"/>
    </location>
</feature>
<proteinExistence type="inferred from homology"/>
<evidence type="ECO:0000256" key="6">
    <source>
        <dbReference type="ARBA" id="ARBA00023211"/>
    </source>
</evidence>
<reference evidence="12" key="1">
    <citation type="submission" date="2017-01" db="EMBL/GenBank/DDBJ databases">
        <authorList>
            <person name="Varghese N."/>
            <person name="Submissions S."/>
        </authorList>
    </citation>
    <scope>NUCLEOTIDE SEQUENCE [LARGE SCALE GENOMIC DNA]</scope>
    <source>
        <strain evidence="12">DSM 45196</strain>
    </source>
</reference>
<comment type="catalytic activity">
    <reaction evidence="7">
        <text>isochorismate + 2-oxoglutarate + H(+) = 5-enolpyruvoyl-6-hydroxy-2-succinyl-cyclohex-3-ene-1-carboxylate + CO2</text>
        <dbReference type="Rhea" id="RHEA:25593"/>
        <dbReference type="ChEBI" id="CHEBI:15378"/>
        <dbReference type="ChEBI" id="CHEBI:16526"/>
        <dbReference type="ChEBI" id="CHEBI:16810"/>
        <dbReference type="ChEBI" id="CHEBI:29780"/>
        <dbReference type="ChEBI" id="CHEBI:58818"/>
        <dbReference type="EC" id="2.2.1.9"/>
    </reaction>
</comment>
<comment type="pathway">
    <text evidence="7">Quinol/quinone metabolism; 1,4-dihydroxy-2-naphthoate biosynthesis; 1,4-dihydroxy-2-naphthoate from chorismate: step 2/7.</text>
</comment>
<keyword evidence="2 7" id="KW-0808">Transferase</keyword>
<dbReference type="Pfam" id="PF02776">
    <property type="entry name" value="TPP_enzyme_N"/>
    <property type="match status" value="1"/>
</dbReference>
<keyword evidence="12" id="KW-1185">Reference proteome</keyword>
<dbReference type="HAMAP" id="MF_01659">
    <property type="entry name" value="MenD"/>
    <property type="match status" value="1"/>
</dbReference>
<dbReference type="AlphaFoldDB" id="A0A1N7L8P1"/>
<evidence type="ECO:0000256" key="5">
    <source>
        <dbReference type="ARBA" id="ARBA00023052"/>
    </source>
</evidence>
<comment type="cofactor">
    <cofactor evidence="7">
        <name>Mg(2+)</name>
        <dbReference type="ChEBI" id="CHEBI:18420"/>
    </cofactor>
    <cofactor evidence="7">
        <name>Mn(2+)</name>
        <dbReference type="ChEBI" id="CHEBI:29035"/>
    </cofactor>
</comment>
<comment type="pathway">
    <text evidence="7">Quinol/quinone metabolism; menaquinone biosynthesis.</text>
</comment>
<name>A0A1N7L8P1_9BACL</name>
<dbReference type="PANTHER" id="PTHR42916">
    <property type="entry name" value="2-SUCCINYL-5-ENOLPYRUVYL-6-HYDROXY-3-CYCLOHEXENE-1-CARBOXYLATE SYNTHASE"/>
    <property type="match status" value="1"/>
</dbReference>
<dbReference type="InterPro" id="IPR012001">
    <property type="entry name" value="Thiamin_PyroP_enz_TPP-bd_dom"/>
</dbReference>
<keyword evidence="3 7" id="KW-0479">Metal-binding</keyword>
<organism evidence="11 12">
    <name type="scientific">Kroppenstedtia eburnea</name>
    <dbReference type="NCBI Taxonomy" id="714067"/>
    <lineage>
        <taxon>Bacteria</taxon>
        <taxon>Bacillati</taxon>
        <taxon>Bacillota</taxon>
        <taxon>Bacilli</taxon>
        <taxon>Bacillales</taxon>
        <taxon>Thermoactinomycetaceae</taxon>
        <taxon>Kroppenstedtia</taxon>
    </lineage>
</organism>
<evidence type="ECO:0000256" key="4">
    <source>
        <dbReference type="ARBA" id="ARBA00022842"/>
    </source>
</evidence>
<dbReference type="InterPro" id="IPR029061">
    <property type="entry name" value="THDP-binding"/>
</dbReference>
<dbReference type="SUPFAM" id="SSF52518">
    <property type="entry name" value="Thiamin diphosphate-binding fold (THDP-binding)"/>
    <property type="match status" value="2"/>
</dbReference>
<dbReference type="Pfam" id="PF16582">
    <property type="entry name" value="TPP_enzyme_M_2"/>
    <property type="match status" value="1"/>
</dbReference>
<evidence type="ECO:0000259" key="10">
    <source>
        <dbReference type="Pfam" id="PF16582"/>
    </source>
</evidence>
<dbReference type="RefSeq" id="WP_076524330.1">
    <property type="nucleotide sequence ID" value="NZ_CP048103.1"/>
</dbReference>
<dbReference type="OrthoDB" id="9791859at2"/>
<evidence type="ECO:0000259" key="9">
    <source>
        <dbReference type="Pfam" id="PF02776"/>
    </source>
</evidence>
<dbReference type="InterPro" id="IPR011766">
    <property type="entry name" value="TPP_enzyme_TPP-bd"/>
</dbReference>
<comment type="subunit">
    <text evidence="7">Homodimer.</text>
</comment>
<dbReference type="PIRSF" id="PIRSF004983">
    <property type="entry name" value="MenD"/>
    <property type="match status" value="1"/>
</dbReference>
<keyword evidence="5 7" id="KW-0786">Thiamine pyrophosphate</keyword>
<comment type="cofactor">
    <cofactor evidence="7">
        <name>thiamine diphosphate</name>
        <dbReference type="ChEBI" id="CHEBI:58937"/>
    </cofactor>
    <text evidence="7">Binds 1 thiamine pyrophosphate per subunit.</text>
</comment>
<evidence type="ECO:0000256" key="7">
    <source>
        <dbReference type="HAMAP-Rule" id="MF_01659"/>
    </source>
</evidence>
<sequence length="589" mass="64299">MSHREDLTATVGACVDELVLSGLRHAVISPGSRSTPLALAMAAHPGLKVWLLVDERSAGFFALGLGKALGEPAALLCTSGTAAANYFPAVAEAKLARVPLVVLTADRPHELRDVGAPQAMDQIGMFGTHVKWFMDMALPESSEPMLRYVRTTAARAVATAKTGPKGPVHLNLPFREPLVPDLSSPALWQAGRRGEGSAPYVRVTRGERELSGEELDRWAQWLSRRERGLIVVGPQDTAGLGPAVHRLAESLSFPVLADPLSRLRNGSHPKEWVLEGYDAFLREEETVEKLAPEVVIRFGAMPVSKAVLLYLKQHPQTRQIVIDPDGGWRDPSLLAAEMVYTDPIRFCTGVADRIPPRRETPWAQLWKGINRETTALLAKTGRMEAPFEGRVFLELAELLPEEGILFAGNSMPVRDLDSFLLKSDRRLRPMANRGANGIDGVVSTALGAAATGSHVSLVLGDLSFFHDLNGLLAAKLHALDVTIVVINNDGGGIFSFLPQASQTDPAAFETLFGTPLGLDYEHVVRMYGGHLERPASWKAFREAYAASLQRPGLNVIEVRTDRRENVDLHRGIWKQIGEEVRRRLGEAEG</sequence>
<dbReference type="GO" id="GO:0030145">
    <property type="term" value="F:manganese ion binding"/>
    <property type="evidence" value="ECO:0007669"/>
    <property type="project" value="UniProtKB-UniRule"/>
</dbReference>
<dbReference type="EC" id="2.2.1.9" evidence="7"/>
<dbReference type="Gene3D" id="3.40.50.1220">
    <property type="entry name" value="TPP-binding domain"/>
    <property type="match status" value="1"/>
</dbReference>
<keyword evidence="1 7" id="KW-0474">Menaquinone biosynthesis</keyword>
<evidence type="ECO:0000313" key="12">
    <source>
        <dbReference type="Proteomes" id="UP000186795"/>
    </source>
</evidence>
<evidence type="ECO:0000256" key="3">
    <source>
        <dbReference type="ARBA" id="ARBA00022723"/>
    </source>
</evidence>
<keyword evidence="4 7" id="KW-0460">Magnesium</keyword>
<dbReference type="SUPFAM" id="SSF52467">
    <property type="entry name" value="DHS-like NAD/FAD-binding domain"/>
    <property type="match status" value="1"/>
</dbReference>
<dbReference type="PANTHER" id="PTHR42916:SF1">
    <property type="entry name" value="PROTEIN PHYLLO, CHLOROPLASTIC"/>
    <property type="match status" value="1"/>
</dbReference>